<keyword evidence="2" id="KW-1185">Reference proteome</keyword>
<dbReference type="RefSeq" id="WP_046251544.1">
    <property type="nucleotide sequence ID" value="NZ_JBIENY010000528.1"/>
</dbReference>
<reference evidence="1 2" key="1">
    <citation type="submission" date="2024-10" db="EMBL/GenBank/DDBJ databases">
        <title>Draft genome assembly of a novel steroid transforming actinomycete isolated from African clawed frog Xenopus laevis.</title>
        <authorList>
            <person name="Bragin E."/>
            <person name="Kollerov V."/>
            <person name="Donova M.V."/>
        </authorList>
    </citation>
    <scope>NUCLEOTIDE SEQUENCE [LARGE SCALE GENOMIC DNA]</scope>
    <source>
        <strain evidence="1 2">MTOC-St3</strain>
    </source>
</reference>
<name>A0ABW7ED55_STRRO</name>
<evidence type="ECO:0000313" key="2">
    <source>
        <dbReference type="Proteomes" id="UP001605990"/>
    </source>
</evidence>
<evidence type="ECO:0000313" key="1">
    <source>
        <dbReference type="EMBL" id="MFG6301114.1"/>
    </source>
</evidence>
<comment type="caution">
    <text evidence="1">The sequence shown here is derived from an EMBL/GenBank/DDBJ whole genome shotgun (WGS) entry which is preliminary data.</text>
</comment>
<gene>
    <name evidence="1" type="ORF">ACGU38_37890</name>
</gene>
<sequence>MGRVLAHLPHSDPAAAGDHALLLIGDRTVVRAVDEAWARKVADLLAEPPAVASRDAPPECGCQ</sequence>
<protein>
    <submittedName>
        <fullName evidence="1">Uncharacterized protein</fullName>
    </submittedName>
</protein>
<organism evidence="1 2">
    <name type="scientific">Streptomyces rochei</name>
    <name type="common">Streptomyces parvullus</name>
    <dbReference type="NCBI Taxonomy" id="1928"/>
    <lineage>
        <taxon>Bacteria</taxon>
        <taxon>Bacillati</taxon>
        <taxon>Actinomycetota</taxon>
        <taxon>Actinomycetes</taxon>
        <taxon>Kitasatosporales</taxon>
        <taxon>Streptomycetaceae</taxon>
        <taxon>Streptomyces</taxon>
        <taxon>Streptomyces rochei group</taxon>
    </lineage>
</organism>
<accession>A0ABW7ED55</accession>
<dbReference type="Proteomes" id="UP001605990">
    <property type="component" value="Unassembled WGS sequence"/>
</dbReference>
<dbReference type="EMBL" id="JBIENY010000528">
    <property type="protein sequence ID" value="MFG6301114.1"/>
    <property type="molecule type" value="Genomic_DNA"/>
</dbReference>
<proteinExistence type="predicted"/>